<evidence type="ECO:0000256" key="2">
    <source>
        <dbReference type="SAM" id="MobiDB-lite"/>
    </source>
</evidence>
<feature type="compositionally biased region" description="Pro residues" evidence="2">
    <location>
        <begin position="1"/>
        <end position="11"/>
    </location>
</feature>
<feature type="region of interest" description="Disordered" evidence="2">
    <location>
        <begin position="1"/>
        <end position="22"/>
    </location>
</feature>
<dbReference type="OrthoDB" id="5342758at2759"/>
<evidence type="ECO:0008006" key="5">
    <source>
        <dbReference type="Google" id="ProtNLM"/>
    </source>
</evidence>
<protein>
    <recommendedName>
        <fullName evidence="5">Autophagy-related protein 28</fullName>
    </recommendedName>
</protein>
<sequence>MAASMIPPPIVSSPSQVSPSPRALAQSLVIAPDNPLQDRQSELEADLQFLLDAQAEGLVKGLEGGAGLSDDQTSNGSTTPTARSTGSAISQHARRRAARPKPGLRSARKGIYTSMLALSTLKDDEIAEAEEDVRASEDKLSQISEWETKKAGLREATRTLDGDEETVRAQRLRHEAEVLQREISAVELQLADMKGRHRRLVGQLEAVENAVQARLASYTSSLRLLEEDVRKFLTLEESSADARGGGSPAGGGRRTLELAKQRWTEERGMSMERRQAIEHEKSALDDGAALWKDVVTQVTDFERRLRAEVSKMSGASPLESPAAEDNSQTLAGLLEHMARLMHELESSFDIAQERKWNLLIAAIGAELDALGRGKRLLENLLHPGTGGDQRSEKDTHQPSVDDASAQEILELDKSFDETSRRRLSNGTDSDPDPDLLFSRRDDPDAEDDA</sequence>
<reference evidence="3" key="1">
    <citation type="journal article" date="2020" name="Stud. Mycol.">
        <title>101 Dothideomycetes genomes: a test case for predicting lifestyles and emergence of pathogens.</title>
        <authorList>
            <person name="Haridas S."/>
            <person name="Albert R."/>
            <person name="Binder M."/>
            <person name="Bloem J."/>
            <person name="Labutti K."/>
            <person name="Salamov A."/>
            <person name="Andreopoulos B."/>
            <person name="Baker S."/>
            <person name="Barry K."/>
            <person name="Bills G."/>
            <person name="Bluhm B."/>
            <person name="Cannon C."/>
            <person name="Castanera R."/>
            <person name="Culley D."/>
            <person name="Daum C."/>
            <person name="Ezra D."/>
            <person name="Gonzalez J."/>
            <person name="Henrissat B."/>
            <person name="Kuo A."/>
            <person name="Liang C."/>
            <person name="Lipzen A."/>
            <person name="Lutzoni F."/>
            <person name="Magnuson J."/>
            <person name="Mondo S."/>
            <person name="Nolan M."/>
            <person name="Ohm R."/>
            <person name="Pangilinan J."/>
            <person name="Park H.-J."/>
            <person name="Ramirez L."/>
            <person name="Alfaro M."/>
            <person name="Sun H."/>
            <person name="Tritt A."/>
            <person name="Yoshinaga Y."/>
            <person name="Zwiers L.-H."/>
            <person name="Turgeon B."/>
            <person name="Goodwin S."/>
            <person name="Spatafora J."/>
            <person name="Crous P."/>
            <person name="Grigoriev I."/>
        </authorList>
    </citation>
    <scope>NUCLEOTIDE SEQUENCE</scope>
    <source>
        <strain evidence="3">CBS 113389</strain>
    </source>
</reference>
<feature type="compositionally biased region" description="Low complexity" evidence="2">
    <location>
        <begin position="12"/>
        <end position="21"/>
    </location>
</feature>
<keyword evidence="4" id="KW-1185">Reference proteome</keyword>
<keyword evidence="1" id="KW-0175">Coiled coil</keyword>
<gene>
    <name evidence="3" type="ORF">BDY17DRAFT_321274</name>
</gene>
<feature type="region of interest" description="Disordered" evidence="2">
    <location>
        <begin position="62"/>
        <end position="106"/>
    </location>
</feature>
<evidence type="ECO:0000256" key="1">
    <source>
        <dbReference type="SAM" id="Coils"/>
    </source>
</evidence>
<dbReference type="EMBL" id="MU001632">
    <property type="protein sequence ID" value="KAF2486485.1"/>
    <property type="molecule type" value="Genomic_DNA"/>
</dbReference>
<dbReference type="RefSeq" id="XP_033593054.1">
    <property type="nucleotide sequence ID" value="XM_033736595.1"/>
</dbReference>
<feature type="coiled-coil region" evidence="1">
    <location>
        <begin position="169"/>
        <end position="196"/>
    </location>
</feature>
<dbReference type="GeneID" id="54477597"/>
<proteinExistence type="predicted"/>
<dbReference type="Proteomes" id="UP000799767">
    <property type="component" value="Unassembled WGS sequence"/>
</dbReference>
<accession>A0A6A6Q2F4</accession>
<name>A0A6A6Q2F4_9PEZI</name>
<feature type="compositionally biased region" description="Polar residues" evidence="2">
    <location>
        <begin position="70"/>
        <end position="90"/>
    </location>
</feature>
<dbReference type="AlphaFoldDB" id="A0A6A6Q2F4"/>
<feature type="region of interest" description="Disordered" evidence="2">
    <location>
        <begin position="381"/>
        <end position="449"/>
    </location>
</feature>
<evidence type="ECO:0000313" key="3">
    <source>
        <dbReference type="EMBL" id="KAF2486485.1"/>
    </source>
</evidence>
<evidence type="ECO:0000313" key="4">
    <source>
        <dbReference type="Proteomes" id="UP000799767"/>
    </source>
</evidence>
<organism evidence="3 4">
    <name type="scientific">Neohortaea acidophila</name>
    <dbReference type="NCBI Taxonomy" id="245834"/>
    <lineage>
        <taxon>Eukaryota</taxon>
        <taxon>Fungi</taxon>
        <taxon>Dikarya</taxon>
        <taxon>Ascomycota</taxon>
        <taxon>Pezizomycotina</taxon>
        <taxon>Dothideomycetes</taxon>
        <taxon>Dothideomycetidae</taxon>
        <taxon>Mycosphaerellales</taxon>
        <taxon>Teratosphaeriaceae</taxon>
        <taxon>Neohortaea</taxon>
    </lineage>
</organism>
<feature type="compositionally biased region" description="Basic and acidic residues" evidence="2">
    <location>
        <begin position="410"/>
        <end position="420"/>
    </location>
</feature>